<feature type="domain" description="NIF system FeS cluster assembly NifU N-terminal" evidence="2">
    <location>
        <begin position="10"/>
        <end position="128"/>
    </location>
</feature>
<feature type="compositionally biased region" description="Polar residues" evidence="1">
    <location>
        <begin position="146"/>
        <end position="155"/>
    </location>
</feature>
<name>A0A328VB60_9CHLR</name>
<dbReference type="Gene3D" id="3.90.1010.10">
    <property type="match status" value="1"/>
</dbReference>
<protein>
    <submittedName>
        <fullName evidence="3">Iron-sulfur cluster assembly scaffold protein</fullName>
    </submittedName>
</protein>
<dbReference type="CDD" id="cd06664">
    <property type="entry name" value="IscU_like"/>
    <property type="match status" value="1"/>
</dbReference>
<dbReference type="GO" id="GO:0016226">
    <property type="term" value="P:iron-sulfur cluster assembly"/>
    <property type="evidence" value="ECO:0007669"/>
    <property type="project" value="InterPro"/>
</dbReference>
<evidence type="ECO:0000256" key="1">
    <source>
        <dbReference type="SAM" id="MobiDB-lite"/>
    </source>
</evidence>
<dbReference type="GO" id="GO:0051536">
    <property type="term" value="F:iron-sulfur cluster binding"/>
    <property type="evidence" value="ECO:0007669"/>
    <property type="project" value="InterPro"/>
</dbReference>
<evidence type="ECO:0000313" key="3">
    <source>
        <dbReference type="EMBL" id="RAQ94878.1"/>
    </source>
</evidence>
<comment type="caution">
    <text evidence="3">The sequence shown here is derived from an EMBL/GenBank/DDBJ whole genome shotgun (WGS) entry which is preliminary data.</text>
</comment>
<dbReference type="AlphaFoldDB" id="A0A328VB60"/>
<dbReference type="InterPro" id="IPR002871">
    <property type="entry name" value="NIF_FeS_clus_asmbl_NifU_N"/>
</dbReference>
<dbReference type="PANTHER" id="PTHR10093">
    <property type="entry name" value="IRON-SULFUR CLUSTER ASSEMBLY ENZYME NIFU HOMOLOG"/>
    <property type="match status" value="1"/>
</dbReference>
<accession>A0A328VB60</accession>
<dbReference type="GO" id="GO:0005506">
    <property type="term" value="F:iron ion binding"/>
    <property type="evidence" value="ECO:0007669"/>
    <property type="project" value="InterPro"/>
</dbReference>
<reference evidence="3 4" key="1">
    <citation type="submission" date="2016-08" db="EMBL/GenBank/DDBJ databases">
        <title>Analysis of Carbohydrate Active Enzymes in Thermogemmatispora T81 Reveals Carbohydrate Degradation Ability.</title>
        <authorList>
            <person name="Tomazini A."/>
            <person name="Lal S."/>
            <person name="Stott M."/>
            <person name="Henrissat B."/>
            <person name="Polikarpov I."/>
            <person name="Sparling R."/>
            <person name="Levin D.B."/>
        </authorList>
    </citation>
    <scope>NUCLEOTIDE SEQUENCE [LARGE SCALE GENOMIC DNA]</scope>
    <source>
        <strain evidence="3 4">T81</strain>
    </source>
</reference>
<feature type="region of interest" description="Disordered" evidence="1">
    <location>
        <begin position="127"/>
        <end position="155"/>
    </location>
</feature>
<dbReference type="OrthoDB" id="9804157at2"/>
<gene>
    <name evidence="3" type="ORF">A4R35_04970</name>
</gene>
<keyword evidence="4" id="KW-1185">Reference proteome</keyword>
<dbReference type="SUPFAM" id="SSF82649">
    <property type="entry name" value="SufE/NifU"/>
    <property type="match status" value="1"/>
</dbReference>
<organism evidence="3 4">
    <name type="scientific">Thermogemmatispora tikiterensis</name>
    <dbReference type="NCBI Taxonomy" id="1825093"/>
    <lineage>
        <taxon>Bacteria</taxon>
        <taxon>Bacillati</taxon>
        <taxon>Chloroflexota</taxon>
        <taxon>Ktedonobacteria</taxon>
        <taxon>Thermogemmatisporales</taxon>
        <taxon>Thermogemmatisporaceae</taxon>
        <taxon>Thermogemmatispora</taxon>
    </lineage>
</organism>
<dbReference type="Pfam" id="PF01592">
    <property type="entry name" value="NifU_N"/>
    <property type="match status" value="1"/>
</dbReference>
<evidence type="ECO:0000313" key="4">
    <source>
        <dbReference type="Proteomes" id="UP000248706"/>
    </source>
</evidence>
<evidence type="ECO:0000259" key="2">
    <source>
        <dbReference type="Pfam" id="PF01592"/>
    </source>
</evidence>
<sequence>MDRQEAIEFLLDHYENPRNYGPLEEADVSLKGGNPGCADVITMYGRFDEQGRLAQVQWEGEGCTISRAAASYVTELTRGMTAEEIENLSFEDLIEDLGREVVMTRPTCATLALGTLKRGVHEYRMRKLSQQSDLPQQAQEQSQSQHPGSAQQQSS</sequence>
<dbReference type="EMBL" id="MCIF01000002">
    <property type="protein sequence ID" value="RAQ94878.1"/>
    <property type="molecule type" value="Genomic_DNA"/>
</dbReference>
<feature type="compositionally biased region" description="Low complexity" evidence="1">
    <location>
        <begin position="129"/>
        <end position="145"/>
    </location>
</feature>
<proteinExistence type="predicted"/>
<dbReference type="RefSeq" id="WP_112427139.1">
    <property type="nucleotide sequence ID" value="NZ_MCIF01000002.1"/>
</dbReference>
<dbReference type="Proteomes" id="UP000248706">
    <property type="component" value="Unassembled WGS sequence"/>
</dbReference>